<feature type="compositionally biased region" description="Basic residues" evidence="1">
    <location>
        <begin position="378"/>
        <end position="387"/>
    </location>
</feature>
<accession>A0A077M0L4</accession>
<feature type="region of interest" description="Disordered" evidence="1">
    <location>
        <begin position="194"/>
        <end position="397"/>
    </location>
</feature>
<proteinExistence type="predicted"/>
<evidence type="ECO:0000256" key="1">
    <source>
        <dbReference type="SAM" id="MobiDB-lite"/>
    </source>
</evidence>
<feature type="region of interest" description="Disordered" evidence="1">
    <location>
        <begin position="1"/>
        <end position="167"/>
    </location>
</feature>
<organism evidence="2 3">
    <name type="scientific">Nostocoides japonicum T1-X7</name>
    <dbReference type="NCBI Taxonomy" id="1194083"/>
    <lineage>
        <taxon>Bacteria</taxon>
        <taxon>Bacillati</taxon>
        <taxon>Actinomycetota</taxon>
        <taxon>Actinomycetes</taxon>
        <taxon>Micrococcales</taxon>
        <taxon>Intrasporangiaceae</taxon>
        <taxon>Nostocoides</taxon>
    </lineage>
</organism>
<feature type="compositionally biased region" description="Basic and acidic residues" evidence="1">
    <location>
        <begin position="116"/>
        <end position="129"/>
    </location>
</feature>
<feature type="region of interest" description="Disordered" evidence="1">
    <location>
        <begin position="503"/>
        <end position="541"/>
    </location>
</feature>
<gene>
    <name evidence="2" type="ORF">BN12_600003</name>
</gene>
<reference evidence="2 3" key="1">
    <citation type="journal article" date="2013" name="ISME J.">
        <title>A metabolic model for members of the genus Tetrasphaera involved in enhanced biological phosphorus removal.</title>
        <authorList>
            <person name="Kristiansen R."/>
            <person name="Nguyen H.T.T."/>
            <person name="Saunders A.M."/>
            <person name="Nielsen J.L."/>
            <person name="Wimmer R."/>
            <person name="Le V.Q."/>
            <person name="McIlroy S.J."/>
            <person name="Petrovski S."/>
            <person name="Seviour R.J."/>
            <person name="Calteau A."/>
            <person name="Nielsen K.L."/>
            <person name="Nielsen P.H."/>
        </authorList>
    </citation>
    <scope>NUCLEOTIDE SEQUENCE [LARGE SCALE GENOMIC DNA]</scope>
    <source>
        <strain evidence="2 3">T1-X7</strain>
    </source>
</reference>
<feature type="compositionally biased region" description="Basic and acidic residues" evidence="1">
    <location>
        <begin position="156"/>
        <end position="167"/>
    </location>
</feature>
<evidence type="ECO:0000313" key="2">
    <source>
        <dbReference type="EMBL" id="CCH79843.1"/>
    </source>
</evidence>
<feature type="compositionally biased region" description="Basic and acidic residues" evidence="1">
    <location>
        <begin position="320"/>
        <end position="336"/>
    </location>
</feature>
<evidence type="ECO:0000313" key="3">
    <source>
        <dbReference type="Proteomes" id="UP000035721"/>
    </source>
</evidence>
<protein>
    <submittedName>
        <fullName evidence="2">Uncharacterized protein</fullName>
    </submittedName>
</protein>
<name>A0A077M0L4_9MICO</name>
<feature type="compositionally biased region" description="Low complexity" evidence="1">
    <location>
        <begin position="1"/>
        <end position="24"/>
    </location>
</feature>
<feature type="compositionally biased region" description="Basic residues" evidence="1">
    <location>
        <begin position="145"/>
        <end position="155"/>
    </location>
</feature>
<dbReference type="EMBL" id="CAJB01000393">
    <property type="protein sequence ID" value="CCH79843.1"/>
    <property type="molecule type" value="Genomic_DNA"/>
</dbReference>
<keyword evidence="3" id="KW-1185">Reference proteome</keyword>
<dbReference type="AlphaFoldDB" id="A0A077M0L4"/>
<dbReference type="Proteomes" id="UP000035721">
    <property type="component" value="Unassembled WGS sequence"/>
</dbReference>
<feature type="compositionally biased region" description="Basic and acidic residues" evidence="1">
    <location>
        <begin position="237"/>
        <end position="253"/>
    </location>
</feature>
<feature type="compositionally biased region" description="Basic and acidic residues" evidence="1">
    <location>
        <begin position="519"/>
        <end position="541"/>
    </location>
</feature>
<feature type="compositionally biased region" description="Basic residues" evidence="1">
    <location>
        <begin position="297"/>
        <end position="308"/>
    </location>
</feature>
<feature type="compositionally biased region" description="Basic and acidic residues" evidence="1">
    <location>
        <begin position="88"/>
        <end position="99"/>
    </location>
</feature>
<feature type="compositionally biased region" description="Basic and acidic residues" evidence="1">
    <location>
        <begin position="351"/>
        <end position="364"/>
    </location>
</feature>
<comment type="caution">
    <text evidence="2">The sequence shown here is derived from an EMBL/GenBank/DDBJ whole genome shotgun (WGS) entry which is preliminary data.</text>
</comment>
<feature type="compositionally biased region" description="Basic and acidic residues" evidence="1">
    <location>
        <begin position="209"/>
        <end position="221"/>
    </location>
</feature>
<feature type="compositionally biased region" description="Basic residues" evidence="1">
    <location>
        <begin position="254"/>
        <end position="284"/>
    </location>
</feature>
<sequence>MGGAARLRGPRLARPGAGDPGRPVADGRDQHPVHIGHHRLPQGRHPVASQHPGQRLPRRGDLQVHRGGPGLHTGALLPLLRHGHGQPRVHESRSDDGHPGTRVRPRRDAVGGPDGALHEPLRRADDVHRRVVAARPRGLRPVDRPHRHHGRITLSRKHDDQAHRLRHHRDDDLLRHDGDLAGVDADPHRRLLRAQGGHRRAGLPASGDQGRRPGQRRDPAARRGRGVLHEGLLGDARLLEPARQDRRGPPRRVDAHRRPRRHARGRVRRDHWAHQGSRHPRRREHLPPGDRGVPLHPPRHPRRPGRRRAGPEVRGGAVRLDPDAAGRRAPHRRDAPDVCDGPARALQDPSVRADRRGVPHDGDRQGPQGRDAPDVGRRARPRGRHRLTSPATSPLAICHPIGASAPRPPGHLPPNRGLCTILTSRPGWAAGALAPNRGFCTTPPGHLPPNRGLCTILTSRPGWAAGALAPNRGLCTTPPGHLAPDRGLCTTLRSFHSFGSVARQANPVHPPRTYATGHEGGRGTAREPSWDGAVGRKQDGR</sequence>